<dbReference type="CDD" id="cd04179">
    <property type="entry name" value="DPM_DPG-synthase_like"/>
    <property type="match status" value="1"/>
</dbReference>
<gene>
    <name evidence="3" type="ORF">LARV_01514</name>
</gene>
<reference evidence="3" key="1">
    <citation type="submission" date="2015-07" db="EMBL/GenBank/DDBJ databases">
        <title>Draft Genome Sequences of Anaerolinea thermolimosa IMO-1, Bellilinea caldifistulae GOMI-1, Leptolinea tardivitalis YMTK-2, Levilinea saccharolytica KIBI-1,Longilinea arvoryzae KOME-1, Previously Described as Members of the Anaerolineaceae (Chloroflexi).</title>
        <authorList>
            <person name="Sekiguchi Y."/>
            <person name="Ohashi A."/>
            <person name="Matsuura N."/>
            <person name="Tourlousse M.D."/>
        </authorList>
    </citation>
    <scope>NUCLEOTIDE SEQUENCE [LARGE SCALE GENOMIC DNA]</scope>
    <source>
        <strain evidence="3">KOME-1</strain>
    </source>
</reference>
<dbReference type="PANTHER" id="PTHR48090">
    <property type="entry name" value="UNDECAPRENYL-PHOSPHATE 4-DEOXY-4-FORMAMIDO-L-ARABINOSE TRANSFERASE-RELATED"/>
    <property type="match status" value="1"/>
</dbReference>
<keyword evidence="1" id="KW-0472">Membrane</keyword>
<keyword evidence="4" id="KW-1185">Reference proteome</keyword>
<dbReference type="SUPFAM" id="SSF53448">
    <property type="entry name" value="Nucleotide-diphospho-sugar transferases"/>
    <property type="match status" value="1"/>
</dbReference>
<evidence type="ECO:0000313" key="3">
    <source>
        <dbReference type="EMBL" id="GAP13759.1"/>
    </source>
</evidence>
<dbReference type="EMBL" id="DF967972">
    <property type="protein sequence ID" value="GAP13759.1"/>
    <property type="molecule type" value="Genomic_DNA"/>
</dbReference>
<accession>A0A0S7B8C8</accession>
<organism evidence="3">
    <name type="scientific">Longilinea arvoryzae</name>
    <dbReference type="NCBI Taxonomy" id="360412"/>
    <lineage>
        <taxon>Bacteria</taxon>
        <taxon>Bacillati</taxon>
        <taxon>Chloroflexota</taxon>
        <taxon>Anaerolineae</taxon>
        <taxon>Anaerolineales</taxon>
        <taxon>Anaerolineaceae</taxon>
        <taxon>Longilinea</taxon>
    </lineage>
</organism>
<dbReference type="OrthoDB" id="9810303at2"/>
<evidence type="ECO:0000313" key="4">
    <source>
        <dbReference type="Proteomes" id="UP000055060"/>
    </source>
</evidence>
<dbReference type="AlphaFoldDB" id="A0A0S7B8C8"/>
<dbReference type="InterPro" id="IPR001173">
    <property type="entry name" value="Glyco_trans_2-like"/>
</dbReference>
<dbReference type="Pfam" id="PF00535">
    <property type="entry name" value="Glycos_transf_2"/>
    <property type="match status" value="1"/>
</dbReference>
<sequence>MKLLIQIPCYNEAETLPHTLSLLPRQIEGVDSVEVLVIDDGSSDATVEAARAAGAEHVISLPHHSGLALAFSAGLDACLRLGADVIVNTDADGQYEAADIAKLVAPILRGEAELVVGDRGVLTNTWFSPLKRRLQAWGSRVVSRAAGLDIPDATSGFRALTRHQAMRTLVLSEYSYTLETLIQAGNQHARILSVPVKTHPPQRPSRLMHGVRDYLMNSSVTIVRSYTMYRPLRVFTYIGGVLFLIGAILIIRFLVFFFQGNGSGHVQSLIVAAVLLISGFQTWLNGLLADLISKNRKIMEEILYRMKREEKVDE</sequence>
<keyword evidence="1" id="KW-1133">Transmembrane helix</keyword>
<dbReference type="Proteomes" id="UP000055060">
    <property type="component" value="Unassembled WGS sequence"/>
</dbReference>
<keyword evidence="1" id="KW-0812">Transmembrane</keyword>
<keyword evidence="3" id="KW-0808">Transferase</keyword>
<proteinExistence type="predicted"/>
<dbReference type="STRING" id="360412.LARV_01514"/>
<feature type="domain" description="Glycosyltransferase 2-like" evidence="2">
    <location>
        <begin position="7"/>
        <end position="160"/>
    </location>
</feature>
<feature type="transmembrane region" description="Helical" evidence="1">
    <location>
        <begin position="269"/>
        <end position="289"/>
    </location>
</feature>
<dbReference type="PANTHER" id="PTHR48090:SF7">
    <property type="entry name" value="RFBJ PROTEIN"/>
    <property type="match status" value="1"/>
</dbReference>
<protein>
    <submittedName>
        <fullName evidence="3">Glycosyltransferase</fullName>
    </submittedName>
</protein>
<evidence type="ECO:0000259" key="2">
    <source>
        <dbReference type="Pfam" id="PF00535"/>
    </source>
</evidence>
<evidence type="ECO:0000256" key="1">
    <source>
        <dbReference type="SAM" id="Phobius"/>
    </source>
</evidence>
<dbReference type="GO" id="GO:0016740">
    <property type="term" value="F:transferase activity"/>
    <property type="evidence" value="ECO:0007669"/>
    <property type="project" value="UniProtKB-KW"/>
</dbReference>
<feature type="transmembrane region" description="Helical" evidence="1">
    <location>
        <begin position="234"/>
        <end position="257"/>
    </location>
</feature>
<dbReference type="RefSeq" id="WP_075073077.1">
    <property type="nucleotide sequence ID" value="NZ_DF967972.1"/>
</dbReference>
<dbReference type="Gene3D" id="3.90.550.10">
    <property type="entry name" value="Spore Coat Polysaccharide Biosynthesis Protein SpsA, Chain A"/>
    <property type="match status" value="1"/>
</dbReference>
<dbReference type="InterPro" id="IPR029044">
    <property type="entry name" value="Nucleotide-diphossugar_trans"/>
</dbReference>
<name>A0A0S7B8C8_9CHLR</name>
<dbReference type="InterPro" id="IPR050256">
    <property type="entry name" value="Glycosyltransferase_2"/>
</dbReference>